<dbReference type="Pfam" id="PF00239">
    <property type="entry name" value="Resolvase"/>
    <property type="match status" value="1"/>
</dbReference>
<protein>
    <submittedName>
        <fullName evidence="2">DNA invertase Pin-like site-specific DNA recombinase</fullName>
    </submittedName>
</protein>
<sequence>MVLVGEQETPPVAAETHAYGYALVSSQVTGDDIQRLKNELRRFARTAGHRMANVFIDHPRSPSAFAALMDALRTDPGAIVVVPTLHHLARMPALQVAMRLVIETDAGARVLVMEPDQQSPVEAQ</sequence>
<evidence type="ECO:0000259" key="1">
    <source>
        <dbReference type="Pfam" id="PF00239"/>
    </source>
</evidence>
<dbReference type="GO" id="GO:0003677">
    <property type="term" value="F:DNA binding"/>
    <property type="evidence" value="ECO:0007669"/>
    <property type="project" value="InterPro"/>
</dbReference>
<reference evidence="2 3" key="1">
    <citation type="submission" date="2020-07" db="EMBL/GenBank/DDBJ databases">
        <title>Sequencing the genomes of 1000 actinobacteria strains.</title>
        <authorList>
            <person name="Klenk H.-P."/>
        </authorList>
    </citation>
    <scope>NUCLEOTIDE SEQUENCE [LARGE SCALE GENOMIC DNA]</scope>
    <source>
        <strain evidence="2 3">CXB654</strain>
    </source>
</reference>
<evidence type="ECO:0000313" key="3">
    <source>
        <dbReference type="Proteomes" id="UP000589036"/>
    </source>
</evidence>
<dbReference type="AlphaFoldDB" id="A0A852TVM4"/>
<proteinExistence type="predicted"/>
<feature type="domain" description="Resolvase/invertase-type recombinase catalytic" evidence="1">
    <location>
        <begin position="18"/>
        <end position="114"/>
    </location>
</feature>
<evidence type="ECO:0000313" key="2">
    <source>
        <dbReference type="EMBL" id="NYE48069.1"/>
    </source>
</evidence>
<dbReference type="InterPro" id="IPR036162">
    <property type="entry name" value="Resolvase-like_N_sf"/>
</dbReference>
<dbReference type="RefSeq" id="WP_179643921.1">
    <property type="nucleotide sequence ID" value="NZ_BAAAYY010000016.1"/>
</dbReference>
<dbReference type="InterPro" id="IPR006119">
    <property type="entry name" value="Resolv_N"/>
</dbReference>
<dbReference type="GO" id="GO:0000150">
    <property type="term" value="F:DNA strand exchange activity"/>
    <property type="evidence" value="ECO:0007669"/>
    <property type="project" value="InterPro"/>
</dbReference>
<dbReference type="Gene3D" id="3.40.50.1390">
    <property type="entry name" value="Resolvase, N-terminal catalytic domain"/>
    <property type="match status" value="1"/>
</dbReference>
<dbReference type="Proteomes" id="UP000589036">
    <property type="component" value="Unassembled WGS sequence"/>
</dbReference>
<name>A0A852TVM4_9ACTN</name>
<comment type="caution">
    <text evidence="2">The sequence shown here is derived from an EMBL/GenBank/DDBJ whole genome shotgun (WGS) entry which is preliminary data.</text>
</comment>
<organism evidence="2 3">
    <name type="scientific">Spinactinospora alkalitolerans</name>
    <dbReference type="NCBI Taxonomy" id="687207"/>
    <lineage>
        <taxon>Bacteria</taxon>
        <taxon>Bacillati</taxon>
        <taxon>Actinomycetota</taxon>
        <taxon>Actinomycetes</taxon>
        <taxon>Streptosporangiales</taxon>
        <taxon>Nocardiopsidaceae</taxon>
        <taxon>Spinactinospora</taxon>
    </lineage>
</organism>
<dbReference type="EMBL" id="JACCCC010000001">
    <property type="protein sequence ID" value="NYE48069.1"/>
    <property type="molecule type" value="Genomic_DNA"/>
</dbReference>
<gene>
    <name evidence="2" type="ORF">HDA32_003189</name>
</gene>
<accession>A0A852TVM4</accession>
<keyword evidence="3" id="KW-1185">Reference proteome</keyword>